<keyword evidence="4" id="KW-1185">Reference proteome</keyword>
<evidence type="ECO:0000256" key="2">
    <source>
        <dbReference type="SAM" id="SignalP"/>
    </source>
</evidence>
<dbReference type="PROSITE" id="PS51257">
    <property type="entry name" value="PROKAR_LIPOPROTEIN"/>
    <property type="match status" value="1"/>
</dbReference>
<proteinExistence type="predicted"/>
<dbReference type="PROSITE" id="PS51318">
    <property type="entry name" value="TAT"/>
    <property type="match status" value="1"/>
</dbReference>
<dbReference type="AlphaFoldDB" id="A0A1G8VL48"/>
<organism evidence="3 4">
    <name type="scientific">Arthrobacter cupressi</name>
    <dbReference type="NCBI Taxonomy" id="1045773"/>
    <lineage>
        <taxon>Bacteria</taxon>
        <taxon>Bacillati</taxon>
        <taxon>Actinomycetota</taxon>
        <taxon>Actinomycetes</taxon>
        <taxon>Micrococcales</taxon>
        <taxon>Micrococcaceae</taxon>
        <taxon>Arthrobacter</taxon>
    </lineage>
</organism>
<protein>
    <submittedName>
        <fullName evidence="3">Uncharacterized protein</fullName>
    </submittedName>
</protein>
<evidence type="ECO:0000313" key="3">
    <source>
        <dbReference type="EMBL" id="SDJ66684.1"/>
    </source>
</evidence>
<dbReference type="STRING" id="1045773.SAMN05216555_11466"/>
<dbReference type="Proteomes" id="UP000182130">
    <property type="component" value="Unassembled WGS sequence"/>
</dbReference>
<feature type="compositionally biased region" description="Low complexity" evidence="1">
    <location>
        <begin position="45"/>
        <end position="57"/>
    </location>
</feature>
<keyword evidence="2" id="KW-0732">Signal</keyword>
<sequence>MTFFRRRQSIAMAACAAGIALAAAACGAPSSPGTPTPAHAGQTQSAPSSSPSLAASTAPVPGTAAAVASLAPGFPQKLIPLMPKASLKSSSVDKNSSPASAGLVGTIAAPASAVFTFYTSALTAQGFKAAPGDKVGGTKSRDFVRANGETANISVDEEAGLTTFTVGANVAAGSLK</sequence>
<name>A0A1G8VL48_9MICC</name>
<dbReference type="InterPro" id="IPR006311">
    <property type="entry name" value="TAT_signal"/>
</dbReference>
<accession>A0A1G8VL48</accession>
<evidence type="ECO:0000313" key="4">
    <source>
        <dbReference type="Proteomes" id="UP000182130"/>
    </source>
</evidence>
<reference evidence="4" key="1">
    <citation type="submission" date="2016-10" db="EMBL/GenBank/DDBJ databases">
        <authorList>
            <person name="Varghese N."/>
            <person name="Submissions S."/>
        </authorList>
    </citation>
    <scope>NUCLEOTIDE SEQUENCE [LARGE SCALE GENOMIC DNA]</scope>
    <source>
        <strain evidence="4">CGMCC 1.10783</strain>
    </source>
</reference>
<dbReference type="EMBL" id="FNEI01000014">
    <property type="protein sequence ID" value="SDJ66684.1"/>
    <property type="molecule type" value="Genomic_DNA"/>
</dbReference>
<evidence type="ECO:0000256" key="1">
    <source>
        <dbReference type="SAM" id="MobiDB-lite"/>
    </source>
</evidence>
<feature type="chain" id="PRO_5038814275" evidence="2">
    <location>
        <begin position="23"/>
        <end position="176"/>
    </location>
</feature>
<feature type="signal peptide" evidence="2">
    <location>
        <begin position="1"/>
        <end position="22"/>
    </location>
</feature>
<gene>
    <name evidence="3" type="ORF">SAMN05216555_11466</name>
</gene>
<feature type="region of interest" description="Disordered" evidence="1">
    <location>
        <begin position="30"/>
        <end position="57"/>
    </location>
</feature>